<dbReference type="Proteomes" id="UP000005583">
    <property type="component" value="Unassembled WGS sequence"/>
</dbReference>
<name>C2EK57_9LACO</name>
<dbReference type="STRING" id="525365.HMPREF0548_0053"/>
<proteinExistence type="predicted"/>
<evidence type="ECO:0008006" key="3">
    <source>
        <dbReference type="Google" id="ProtNLM"/>
    </source>
</evidence>
<reference evidence="1 2" key="1">
    <citation type="submission" date="2009-01" db="EMBL/GenBank/DDBJ databases">
        <authorList>
            <person name="Qin X."/>
            <person name="Bachman B."/>
            <person name="Battles P."/>
            <person name="Bell A."/>
            <person name="Bess C."/>
            <person name="Bickham C."/>
            <person name="Chaboub L."/>
            <person name="Chen D."/>
            <person name="Coyle M."/>
            <person name="Deiros D.R."/>
            <person name="Dinh H."/>
            <person name="Forbes L."/>
            <person name="Fowler G."/>
            <person name="Francisco L."/>
            <person name="Fu Q."/>
            <person name="Gubbala S."/>
            <person name="Hale W."/>
            <person name="Han Y."/>
            <person name="Hemphill L."/>
            <person name="Highlander S.K."/>
            <person name="Hirani K."/>
            <person name="Hogues M."/>
            <person name="Jackson L."/>
            <person name="Jakkamsetti A."/>
            <person name="Javaid M."/>
            <person name="Jiang H."/>
            <person name="Korchina V."/>
            <person name="Kovar C."/>
            <person name="Lara F."/>
            <person name="Lee S."/>
            <person name="Mata R."/>
            <person name="Mathew T."/>
            <person name="Moen C."/>
            <person name="Morales K."/>
            <person name="Munidasa M."/>
            <person name="Nazareth L."/>
            <person name="Ngo R."/>
            <person name="Nguyen L."/>
            <person name="Okwuonu G."/>
            <person name="Ongeri F."/>
            <person name="Patil S."/>
            <person name="Petrosino J."/>
            <person name="Pham C."/>
            <person name="Pham P."/>
            <person name="Pu L.-L."/>
            <person name="Puazo M."/>
            <person name="Raj R."/>
            <person name="Reid J."/>
            <person name="Rouhana J."/>
            <person name="Saada N."/>
            <person name="Shang Y."/>
            <person name="Simmons D."/>
            <person name="Thornton R."/>
            <person name="Warren J."/>
            <person name="Weissenberger G."/>
            <person name="Zhang J."/>
            <person name="Zhang L."/>
            <person name="Zhou C."/>
            <person name="Zhu D."/>
            <person name="Muzny D."/>
            <person name="Worley K."/>
            <person name="Gibbs R."/>
        </authorList>
    </citation>
    <scope>NUCLEOTIDE SEQUENCE [LARGE SCALE GENOMIC DNA]</scope>
    <source>
        <strain evidence="1 2">DSM 16047</strain>
    </source>
</reference>
<evidence type="ECO:0000313" key="2">
    <source>
        <dbReference type="Proteomes" id="UP000005583"/>
    </source>
</evidence>
<comment type="caution">
    <text evidence="1">The sequence shown here is derived from an EMBL/GenBank/DDBJ whole genome shotgun (WGS) entry which is preliminary data.</text>
</comment>
<dbReference type="eggNOG" id="ENOG5032Y99">
    <property type="taxonomic scope" value="Bacteria"/>
</dbReference>
<gene>
    <name evidence="1" type="ORF">HMPREF0548_0053</name>
</gene>
<dbReference type="HOGENOM" id="CLU_084734_0_0_9"/>
<keyword evidence="2" id="KW-1185">Reference proteome</keyword>
<organism evidence="1 2">
    <name type="scientific">Lactobacillus ultunensis DSM 16047</name>
    <dbReference type="NCBI Taxonomy" id="525365"/>
    <lineage>
        <taxon>Bacteria</taxon>
        <taxon>Bacillati</taxon>
        <taxon>Bacillota</taxon>
        <taxon>Bacilli</taxon>
        <taxon>Lactobacillales</taxon>
        <taxon>Lactobacillaceae</taxon>
        <taxon>Lactobacillus</taxon>
    </lineage>
</organism>
<protein>
    <recommendedName>
        <fullName evidence="3">SAM-dependent methyltransferase</fullName>
    </recommendedName>
</protein>
<sequence>MHGKIISKVRDMTKFLEKVNKLDQEINYSLIHEQVEAMEQVDHYVSRGKPLLVAPQRIGLMPDEFEDILTDIGQNKRKQLTDINNLFNNFRQYLSLKYGIWSIANLQTAKLIKKELNVNTALEIMAGNAYWSKALEESGIQTISTDSLEWAKTSKTGSIQFHPVINLSADQAIKKYNQVDLILCSWSPNFGKSDIDTVKSWQKYNKDSHLLFIGERNGATNSPEFWDHHWFKKTPALMSINHSFQSFDFIDERIFEINNEF</sequence>
<dbReference type="AlphaFoldDB" id="C2EK57"/>
<accession>C2EK57</accession>
<dbReference type="EMBL" id="ACGU01000009">
    <property type="protein sequence ID" value="EEJ73072.1"/>
    <property type="molecule type" value="Genomic_DNA"/>
</dbReference>
<evidence type="ECO:0000313" key="1">
    <source>
        <dbReference type="EMBL" id="EEJ73072.1"/>
    </source>
</evidence>